<dbReference type="InterPro" id="IPR050950">
    <property type="entry name" value="HTH-type_LysR_regulators"/>
</dbReference>
<dbReference type="Gene3D" id="1.10.10.10">
    <property type="entry name" value="Winged helix-like DNA-binding domain superfamily/Winged helix DNA-binding domain"/>
    <property type="match status" value="1"/>
</dbReference>
<feature type="domain" description="HTH lysR-type" evidence="1">
    <location>
        <begin position="1"/>
        <end position="58"/>
    </location>
</feature>
<dbReference type="EMBL" id="JAFREL020000001">
    <property type="protein sequence ID" value="MEO1768718.1"/>
    <property type="molecule type" value="Genomic_DNA"/>
</dbReference>
<dbReference type="InterPro" id="IPR036390">
    <property type="entry name" value="WH_DNA-bd_sf"/>
</dbReference>
<dbReference type="InterPro" id="IPR036388">
    <property type="entry name" value="WH-like_DNA-bd_sf"/>
</dbReference>
<organism evidence="2 3">
    <name type="scientific">Candidatus Enterococcus ferrettii</name>
    <dbReference type="NCBI Taxonomy" id="2815324"/>
    <lineage>
        <taxon>Bacteria</taxon>
        <taxon>Bacillati</taxon>
        <taxon>Bacillota</taxon>
        <taxon>Bacilli</taxon>
        <taxon>Lactobacillales</taxon>
        <taxon>Enterococcaceae</taxon>
        <taxon>Enterococcus</taxon>
    </lineage>
</organism>
<dbReference type="Proteomes" id="UP000664357">
    <property type="component" value="Unassembled WGS sequence"/>
</dbReference>
<dbReference type="PRINTS" id="PR00039">
    <property type="entry name" value="HTHLYSR"/>
</dbReference>
<dbReference type="SUPFAM" id="SSF46785">
    <property type="entry name" value="Winged helix' DNA-binding domain"/>
    <property type="match status" value="1"/>
</dbReference>
<comment type="caution">
    <text evidence="2">The sequence shown here is derived from an EMBL/GenBank/DDBJ whole genome shotgun (WGS) entry which is preliminary data.</text>
</comment>
<dbReference type="InterPro" id="IPR000847">
    <property type="entry name" value="LysR_HTH_N"/>
</dbReference>
<dbReference type="Pfam" id="PF00126">
    <property type="entry name" value="HTH_1"/>
    <property type="match status" value="1"/>
</dbReference>
<dbReference type="PANTHER" id="PTHR30419:SF8">
    <property type="entry name" value="NITROGEN ASSIMILATION TRANSCRIPTIONAL ACTIVATOR-RELATED"/>
    <property type="match status" value="1"/>
</dbReference>
<gene>
    <name evidence="2" type="ORF">JZO67_000657</name>
</gene>
<keyword evidence="3" id="KW-1185">Reference proteome</keyword>
<dbReference type="RefSeq" id="WP_242704243.1">
    <property type="nucleotide sequence ID" value="NZ_JAFREL020000001.1"/>
</dbReference>
<dbReference type="PANTHER" id="PTHR30419">
    <property type="entry name" value="HTH-TYPE TRANSCRIPTIONAL REGULATOR YBHD"/>
    <property type="match status" value="1"/>
</dbReference>
<protein>
    <recommendedName>
        <fullName evidence="1">HTH lysR-type domain-containing protein</fullName>
    </recommendedName>
</protein>
<evidence type="ECO:0000313" key="2">
    <source>
        <dbReference type="EMBL" id="MEO1768718.1"/>
    </source>
</evidence>
<sequence length="124" mass="14410">MQIEHLRTFVDLAETLNFRQTSENMNLTQPAVTQIIKSLEVQINVELFNRTKQRVRLTQAGIVFYNDTKLLLKKFDSSVEQVKEIAQQANHTFTIGFSGTAFEMNILPKIISKFKKNIQLFIYI</sequence>
<proteinExistence type="predicted"/>
<reference evidence="2 3" key="1">
    <citation type="submission" date="2024-02" db="EMBL/GenBank/DDBJ databases">
        <title>The Genome Sequence of Enterococcus sp. DIV0159.</title>
        <authorList>
            <person name="Earl A."/>
            <person name="Manson A."/>
            <person name="Gilmore M."/>
            <person name="Sanders J."/>
            <person name="Shea T."/>
            <person name="Howe W."/>
            <person name="Livny J."/>
            <person name="Cuomo C."/>
            <person name="Neafsey D."/>
            <person name="Birren B."/>
        </authorList>
    </citation>
    <scope>NUCLEOTIDE SEQUENCE [LARGE SCALE GENOMIC DNA]</scope>
    <source>
        <strain evidence="2 3">665A</strain>
    </source>
</reference>
<accession>A0ABV0ELY6</accession>
<evidence type="ECO:0000259" key="1">
    <source>
        <dbReference type="PROSITE" id="PS50931"/>
    </source>
</evidence>
<name>A0ABV0ELY6_9ENTE</name>
<dbReference type="PROSITE" id="PS50931">
    <property type="entry name" value="HTH_LYSR"/>
    <property type="match status" value="1"/>
</dbReference>
<evidence type="ECO:0000313" key="3">
    <source>
        <dbReference type="Proteomes" id="UP000664357"/>
    </source>
</evidence>